<dbReference type="InterPro" id="IPR035979">
    <property type="entry name" value="RBD_domain_sf"/>
</dbReference>
<name>A0A9Q1QKT4_9CARY</name>
<dbReference type="AlphaFoldDB" id="A0A9Q1QKT4"/>
<proteinExistence type="predicted"/>
<organism evidence="1 2">
    <name type="scientific">Carnegiea gigantea</name>
    <dbReference type="NCBI Taxonomy" id="171969"/>
    <lineage>
        <taxon>Eukaryota</taxon>
        <taxon>Viridiplantae</taxon>
        <taxon>Streptophyta</taxon>
        <taxon>Embryophyta</taxon>
        <taxon>Tracheophyta</taxon>
        <taxon>Spermatophyta</taxon>
        <taxon>Magnoliopsida</taxon>
        <taxon>eudicotyledons</taxon>
        <taxon>Gunneridae</taxon>
        <taxon>Pentapetalae</taxon>
        <taxon>Caryophyllales</taxon>
        <taxon>Cactineae</taxon>
        <taxon>Cactaceae</taxon>
        <taxon>Cactoideae</taxon>
        <taxon>Echinocereeae</taxon>
        <taxon>Carnegiea</taxon>
    </lineage>
</organism>
<keyword evidence="2" id="KW-1185">Reference proteome</keyword>
<comment type="caution">
    <text evidence="1">The sequence shown here is derived from an EMBL/GenBank/DDBJ whole genome shotgun (WGS) entry which is preliminary data.</text>
</comment>
<dbReference type="CDD" id="cd00590">
    <property type="entry name" value="RRM_SF"/>
    <property type="match status" value="1"/>
</dbReference>
<sequence length="236" mass="26708">MDLSITNFKDLFSSCGEVLDAYIPNKFGRKSGIKYGFIADIQEDLKAIELLNNRRVGDCKLHVMWVRYQKRLSSRGRMGSSSTRKKTVWKWIPKAKNVPNQHSSSPYKQALLSNPNGDGLEGHKSANEVVEEDVRENLSDNSKTTSQPFNNVHSHPIYVGKFPSQVPSCGSSMEDDENIDSSLRTFDDRLEIELQLHEKSERCKVSSKGSCPTNNRKTRRRNSLCNVQNPLDLAAF</sequence>
<dbReference type="InterPro" id="IPR012677">
    <property type="entry name" value="Nucleotide-bd_a/b_plait_sf"/>
</dbReference>
<dbReference type="SUPFAM" id="SSF54928">
    <property type="entry name" value="RNA-binding domain, RBD"/>
    <property type="match status" value="1"/>
</dbReference>
<dbReference type="OrthoDB" id="6730379at2759"/>
<dbReference type="Proteomes" id="UP001153076">
    <property type="component" value="Unassembled WGS sequence"/>
</dbReference>
<protein>
    <recommendedName>
        <fullName evidence="3">RRM domain-containing protein</fullName>
    </recommendedName>
</protein>
<evidence type="ECO:0008006" key="3">
    <source>
        <dbReference type="Google" id="ProtNLM"/>
    </source>
</evidence>
<reference evidence="1" key="1">
    <citation type="submission" date="2022-04" db="EMBL/GenBank/DDBJ databases">
        <title>Carnegiea gigantea Genome sequencing and assembly v2.</title>
        <authorList>
            <person name="Copetti D."/>
            <person name="Sanderson M.J."/>
            <person name="Burquez A."/>
            <person name="Wojciechowski M.F."/>
        </authorList>
    </citation>
    <scope>NUCLEOTIDE SEQUENCE</scope>
    <source>
        <strain evidence="1">SGP5-SGP5p</strain>
        <tissue evidence="1">Aerial part</tissue>
    </source>
</reference>
<accession>A0A9Q1QKT4</accession>
<dbReference type="GO" id="GO:0003676">
    <property type="term" value="F:nucleic acid binding"/>
    <property type="evidence" value="ECO:0007669"/>
    <property type="project" value="InterPro"/>
</dbReference>
<dbReference type="Gene3D" id="3.30.70.330">
    <property type="match status" value="1"/>
</dbReference>
<evidence type="ECO:0000313" key="2">
    <source>
        <dbReference type="Proteomes" id="UP001153076"/>
    </source>
</evidence>
<evidence type="ECO:0000313" key="1">
    <source>
        <dbReference type="EMBL" id="KAJ8446338.1"/>
    </source>
</evidence>
<gene>
    <name evidence="1" type="ORF">Cgig2_005869</name>
</gene>
<dbReference type="EMBL" id="JAKOGI010000057">
    <property type="protein sequence ID" value="KAJ8446338.1"/>
    <property type="molecule type" value="Genomic_DNA"/>
</dbReference>